<name>A0A7X6BHS7_9SPHN</name>
<sequence length="213" mass="24248">MRDIEVTFQKGQQDLTNRLRADGLSNVVLKGWREIDAVSADQFTHLPPHRHQLVTEIAPIAQGQLGPTWLPGVHAVVRRAGHDIADIRRALQAQWPTIHQVDVKPFNEGRTVENNLLRITSYANKFSSLTALRTDSRSPYLDPWPVAWDIELHTWLESVSEYTPFQFLRFSKGFHAASVESCFEEDSGELVPLPFAYSFTEIPMHIYTGWGRG</sequence>
<dbReference type="Proteomes" id="UP000558192">
    <property type="component" value="Unassembled WGS sequence"/>
</dbReference>
<dbReference type="AlphaFoldDB" id="A0A7X6BHS7"/>
<organism evidence="1 2">
    <name type="scientific">Sphingomonas kaistensis</name>
    <dbReference type="NCBI Taxonomy" id="298708"/>
    <lineage>
        <taxon>Bacteria</taxon>
        <taxon>Pseudomonadati</taxon>
        <taxon>Pseudomonadota</taxon>
        <taxon>Alphaproteobacteria</taxon>
        <taxon>Sphingomonadales</taxon>
        <taxon>Sphingomonadaceae</taxon>
        <taxon>Sphingomonas</taxon>
    </lineage>
</organism>
<keyword evidence="2" id="KW-1185">Reference proteome</keyword>
<comment type="caution">
    <text evidence="1">The sequence shown here is derived from an EMBL/GenBank/DDBJ whole genome shotgun (WGS) entry which is preliminary data.</text>
</comment>
<accession>A0A7X6BHS7</accession>
<dbReference type="EMBL" id="JAATJC010000001">
    <property type="protein sequence ID" value="NJC06427.1"/>
    <property type="molecule type" value="Genomic_DNA"/>
</dbReference>
<protein>
    <submittedName>
        <fullName evidence="1">Uncharacterized protein</fullName>
    </submittedName>
</protein>
<proteinExistence type="predicted"/>
<evidence type="ECO:0000313" key="1">
    <source>
        <dbReference type="EMBL" id="NJC06427.1"/>
    </source>
</evidence>
<reference evidence="1 2" key="1">
    <citation type="submission" date="2020-03" db="EMBL/GenBank/DDBJ databases">
        <title>Genomic Encyclopedia of Type Strains, Phase IV (KMG-IV): sequencing the most valuable type-strain genomes for metagenomic binning, comparative biology and taxonomic classification.</title>
        <authorList>
            <person name="Goeker M."/>
        </authorList>
    </citation>
    <scope>NUCLEOTIDE SEQUENCE [LARGE SCALE GENOMIC DNA]</scope>
    <source>
        <strain evidence="1 2">DSM 16846</strain>
    </source>
</reference>
<dbReference type="RefSeq" id="WP_168069633.1">
    <property type="nucleotide sequence ID" value="NZ_JAATJC010000001.1"/>
</dbReference>
<gene>
    <name evidence="1" type="ORF">GGQ97_002220</name>
</gene>
<evidence type="ECO:0000313" key="2">
    <source>
        <dbReference type="Proteomes" id="UP000558192"/>
    </source>
</evidence>